<proteinExistence type="predicted"/>
<dbReference type="Proteomes" id="UP000053820">
    <property type="component" value="Unassembled WGS sequence"/>
</dbReference>
<sequence>MLLYRTSNSSRLTCLVTVFVARLTDEDGNLARLSQKAIRLSPNQSATFNIQHLASLQARQADLGDPARFEVLESFFWRNLIYLSKLPASSGMSLPRSWKSVGFCIIRRVTPRDIFMCRENIISLRNARRVS</sequence>
<dbReference type="EMBL" id="KN839850">
    <property type="protein sequence ID" value="KIJ63615.1"/>
    <property type="molecule type" value="Genomic_DNA"/>
</dbReference>
<dbReference type="HOGENOM" id="CLU_1927904_0_0_1"/>
<gene>
    <name evidence="1" type="ORF">HYDPIDRAFT_113097</name>
</gene>
<name>A0A0C9VZ05_9AGAM</name>
<evidence type="ECO:0000313" key="1">
    <source>
        <dbReference type="EMBL" id="KIJ63615.1"/>
    </source>
</evidence>
<reference evidence="1 2" key="1">
    <citation type="submission" date="2014-04" db="EMBL/GenBank/DDBJ databases">
        <title>Evolutionary Origins and Diversification of the Mycorrhizal Mutualists.</title>
        <authorList>
            <consortium name="DOE Joint Genome Institute"/>
            <consortium name="Mycorrhizal Genomics Consortium"/>
            <person name="Kohler A."/>
            <person name="Kuo A."/>
            <person name="Nagy L.G."/>
            <person name="Floudas D."/>
            <person name="Copeland A."/>
            <person name="Barry K.W."/>
            <person name="Cichocki N."/>
            <person name="Veneault-Fourrey C."/>
            <person name="LaButti K."/>
            <person name="Lindquist E.A."/>
            <person name="Lipzen A."/>
            <person name="Lundell T."/>
            <person name="Morin E."/>
            <person name="Murat C."/>
            <person name="Riley R."/>
            <person name="Ohm R."/>
            <person name="Sun H."/>
            <person name="Tunlid A."/>
            <person name="Henrissat B."/>
            <person name="Grigoriev I.V."/>
            <person name="Hibbett D.S."/>
            <person name="Martin F."/>
        </authorList>
    </citation>
    <scope>NUCLEOTIDE SEQUENCE [LARGE SCALE GENOMIC DNA]</scope>
    <source>
        <strain evidence="1 2">MD-312</strain>
    </source>
</reference>
<protein>
    <submittedName>
        <fullName evidence="1">Uncharacterized protein</fullName>
    </submittedName>
</protein>
<evidence type="ECO:0000313" key="2">
    <source>
        <dbReference type="Proteomes" id="UP000053820"/>
    </source>
</evidence>
<keyword evidence="2" id="KW-1185">Reference proteome</keyword>
<organism evidence="1 2">
    <name type="scientific">Hydnomerulius pinastri MD-312</name>
    <dbReference type="NCBI Taxonomy" id="994086"/>
    <lineage>
        <taxon>Eukaryota</taxon>
        <taxon>Fungi</taxon>
        <taxon>Dikarya</taxon>
        <taxon>Basidiomycota</taxon>
        <taxon>Agaricomycotina</taxon>
        <taxon>Agaricomycetes</taxon>
        <taxon>Agaricomycetidae</taxon>
        <taxon>Boletales</taxon>
        <taxon>Boletales incertae sedis</taxon>
        <taxon>Leucogyrophana</taxon>
    </lineage>
</organism>
<dbReference type="AlphaFoldDB" id="A0A0C9VZ05"/>
<accession>A0A0C9VZ05</accession>